<proteinExistence type="predicted"/>
<feature type="domain" description="HMG box" evidence="6">
    <location>
        <begin position="220"/>
        <end position="282"/>
    </location>
</feature>
<dbReference type="InterPro" id="IPR011333">
    <property type="entry name" value="SKP1/BTB/POZ_sf"/>
</dbReference>
<reference evidence="7" key="1">
    <citation type="journal article" date="2023" name="Insect Mol. Biol.">
        <title>Genome sequencing provides insights into the evolution of gene families encoding plant cell wall-degrading enzymes in longhorned beetles.</title>
        <authorList>
            <person name="Shin N.R."/>
            <person name="Okamura Y."/>
            <person name="Kirsch R."/>
            <person name="Pauchet Y."/>
        </authorList>
    </citation>
    <scope>NUCLEOTIDE SEQUENCE</scope>
    <source>
        <strain evidence="7">RBIC_L_NR</strain>
    </source>
</reference>
<name>A0AAV8WLM5_9CUCU</name>
<dbReference type="GO" id="GO:0006357">
    <property type="term" value="P:regulation of transcription by RNA polymerase II"/>
    <property type="evidence" value="ECO:0007669"/>
    <property type="project" value="TreeGrafter"/>
</dbReference>
<dbReference type="SMART" id="SM00225">
    <property type="entry name" value="BTB"/>
    <property type="match status" value="1"/>
</dbReference>
<dbReference type="Gene3D" id="1.10.30.10">
    <property type="entry name" value="High mobility group box domain"/>
    <property type="match status" value="1"/>
</dbReference>
<evidence type="ECO:0000259" key="5">
    <source>
        <dbReference type="PROSITE" id="PS50097"/>
    </source>
</evidence>
<dbReference type="GO" id="GO:0003677">
    <property type="term" value="F:DNA binding"/>
    <property type="evidence" value="ECO:0007669"/>
    <property type="project" value="UniProtKB-UniRule"/>
</dbReference>
<dbReference type="GO" id="GO:0005634">
    <property type="term" value="C:nucleus"/>
    <property type="evidence" value="ECO:0007669"/>
    <property type="project" value="UniProtKB-SubCell"/>
</dbReference>
<feature type="domain" description="BTB" evidence="5">
    <location>
        <begin position="37"/>
        <end position="103"/>
    </location>
</feature>
<feature type="compositionally biased region" description="Polar residues" evidence="4">
    <location>
        <begin position="135"/>
        <end position="176"/>
    </location>
</feature>
<dbReference type="InterPro" id="IPR036910">
    <property type="entry name" value="HMG_box_dom_sf"/>
</dbReference>
<protein>
    <submittedName>
        <fullName evidence="7">Uncharacterized protein</fullName>
    </submittedName>
</protein>
<dbReference type="Proteomes" id="UP001162156">
    <property type="component" value="Unassembled WGS sequence"/>
</dbReference>
<accession>A0AAV8WLM5</accession>
<dbReference type="PANTHER" id="PTHR23110">
    <property type="entry name" value="BTB DOMAIN TRANSCRIPTION FACTOR"/>
    <property type="match status" value="1"/>
</dbReference>
<dbReference type="CDD" id="cd18315">
    <property type="entry name" value="BTB_POZ_BAB-like"/>
    <property type="match status" value="1"/>
</dbReference>
<evidence type="ECO:0000313" key="8">
    <source>
        <dbReference type="Proteomes" id="UP001162156"/>
    </source>
</evidence>
<dbReference type="SUPFAM" id="SSF54695">
    <property type="entry name" value="POZ domain"/>
    <property type="match status" value="1"/>
</dbReference>
<evidence type="ECO:0000256" key="1">
    <source>
        <dbReference type="ARBA" id="ARBA00004123"/>
    </source>
</evidence>
<keyword evidence="2 3" id="KW-0539">Nucleus</keyword>
<keyword evidence="3" id="KW-0238">DNA-binding</keyword>
<dbReference type="Pfam" id="PF00505">
    <property type="entry name" value="HMG_box"/>
    <property type="match status" value="1"/>
</dbReference>
<dbReference type="EMBL" id="JANEYF010005719">
    <property type="protein sequence ID" value="KAJ8927187.1"/>
    <property type="molecule type" value="Genomic_DNA"/>
</dbReference>
<feature type="region of interest" description="Disordered" evidence="4">
    <location>
        <begin position="135"/>
        <end position="212"/>
    </location>
</feature>
<evidence type="ECO:0000256" key="4">
    <source>
        <dbReference type="SAM" id="MobiDB-lite"/>
    </source>
</evidence>
<dbReference type="InterPro" id="IPR000210">
    <property type="entry name" value="BTB/POZ_dom"/>
</dbReference>
<evidence type="ECO:0000256" key="3">
    <source>
        <dbReference type="PROSITE-ProRule" id="PRU00267"/>
    </source>
</evidence>
<dbReference type="PANTHER" id="PTHR23110:SF99">
    <property type="entry name" value="BROAD-COMPLEX CORE PROTEIN ISOFORM 6"/>
    <property type="match status" value="1"/>
</dbReference>
<dbReference type="AlphaFoldDB" id="A0AAV8WLM5"/>
<dbReference type="InterPro" id="IPR051095">
    <property type="entry name" value="Dros_DevTransReg"/>
</dbReference>
<evidence type="ECO:0000259" key="6">
    <source>
        <dbReference type="PROSITE" id="PS50118"/>
    </source>
</evidence>
<sequence>MEYQSTSKGEHYNLRWNNYTTNLIQVFSEHQHHETLVDVTLTCEGQFIKAHKLILSACSGFFQDMFKMHGSVQHPFIILNGIKFNHLKHILEFIYHGEIKILDTDLEGVLTLGESFQVKGLSSVKLKHQITPQNESRSASLKCTSTDPTYSATNSLQDATVSPQKENSRSSSTTMMDCSKDKLNRGPRRSQINNNRSEPDGFKNAQSNISLQNIKEVETRKRPRTEQIHRAIHDSVGYENNKGISVRLGNMWKSLSSETKESYYLAARRAQREHEMKYPGYTYKPRDASKKKAVRRKTIDSVAQFASVDIQEYEEDEDIDDLQIIEINEDPIDISNISDSSQQFY</sequence>
<comment type="subcellular location">
    <subcellularLocation>
        <location evidence="1">Nucleus</location>
    </subcellularLocation>
</comment>
<feature type="DNA-binding region" description="HMG box" evidence="3">
    <location>
        <begin position="220"/>
        <end position="282"/>
    </location>
</feature>
<dbReference type="PROSITE" id="PS50097">
    <property type="entry name" value="BTB"/>
    <property type="match status" value="1"/>
</dbReference>
<comment type="caution">
    <text evidence="7">The sequence shown here is derived from an EMBL/GenBank/DDBJ whole genome shotgun (WGS) entry which is preliminary data.</text>
</comment>
<dbReference type="Pfam" id="PF00651">
    <property type="entry name" value="BTB"/>
    <property type="match status" value="1"/>
</dbReference>
<evidence type="ECO:0000256" key="2">
    <source>
        <dbReference type="ARBA" id="ARBA00023242"/>
    </source>
</evidence>
<evidence type="ECO:0000313" key="7">
    <source>
        <dbReference type="EMBL" id="KAJ8927187.1"/>
    </source>
</evidence>
<dbReference type="PROSITE" id="PS50118">
    <property type="entry name" value="HMG_BOX_2"/>
    <property type="match status" value="1"/>
</dbReference>
<organism evidence="7 8">
    <name type="scientific">Rhamnusium bicolor</name>
    <dbReference type="NCBI Taxonomy" id="1586634"/>
    <lineage>
        <taxon>Eukaryota</taxon>
        <taxon>Metazoa</taxon>
        <taxon>Ecdysozoa</taxon>
        <taxon>Arthropoda</taxon>
        <taxon>Hexapoda</taxon>
        <taxon>Insecta</taxon>
        <taxon>Pterygota</taxon>
        <taxon>Neoptera</taxon>
        <taxon>Endopterygota</taxon>
        <taxon>Coleoptera</taxon>
        <taxon>Polyphaga</taxon>
        <taxon>Cucujiformia</taxon>
        <taxon>Chrysomeloidea</taxon>
        <taxon>Cerambycidae</taxon>
        <taxon>Lepturinae</taxon>
        <taxon>Rhagiini</taxon>
        <taxon>Rhamnusium</taxon>
    </lineage>
</organism>
<dbReference type="SUPFAM" id="SSF47095">
    <property type="entry name" value="HMG-box"/>
    <property type="match status" value="1"/>
</dbReference>
<dbReference type="InterPro" id="IPR009071">
    <property type="entry name" value="HMG_box_dom"/>
</dbReference>
<gene>
    <name evidence="7" type="ORF">NQ314_020463</name>
</gene>
<keyword evidence="8" id="KW-1185">Reference proteome</keyword>
<dbReference type="Gene3D" id="3.30.710.10">
    <property type="entry name" value="Potassium Channel Kv1.1, Chain A"/>
    <property type="match status" value="1"/>
</dbReference>